<dbReference type="InterPro" id="IPR001810">
    <property type="entry name" value="F-box_dom"/>
</dbReference>
<protein>
    <recommendedName>
        <fullName evidence="1">F-box domain-containing protein</fullName>
    </recommendedName>
</protein>
<dbReference type="Pfam" id="PF08268">
    <property type="entry name" value="FBA_3"/>
    <property type="match status" value="1"/>
</dbReference>
<dbReference type="EMBL" id="JAUUTY010000005">
    <property type="protein sequence ID" value="KAK1632505.1"/>
    <property type="molecule type" value="Genomic_DNA"/>
</dbReference>
<dbReference type="Gene3D" id="1.20.1280.50">
    <property type="match status" value="1"/>
</dbReference>
<proteinExistence type="predicted"/>
<dbReference type="InterPro" id="IPR050796">
    <property type="entry name" value="SCF_F-box_component"/>
</dbReference>
<evidence type="ECO:0000313" key="3">
    <source>
        <dbReference type="Proteomes" id="UP001231189"/>
    </source>
</evidence>
<sequence length="399" mass="44633">MAVDAIAARLSGDILASIMLRLPASDLRRFRRVCKEWRDIITNPIFIEAHQVQGPRAPNHTIVYVSSSKQHTGRGFLFDEHWRHTATFAAGESENMIGTCNGLLCFLDVGQSTITVADPFTGESFALPLPPTARRREVDAYCFGFDTNTRRYKIIHQGEGLYIAGKKVLLHVYTVGGGEEWRSLQVAGVKPGNSCGRPVCAGGAVYWCVTETDGLRKFARFDLATEEFTTHFIQRSQQQQVGLIHSDAWAFLTADTWLGVLKALFVREGDCLVYKYTLKLPHWRMPIESQTLQRGHLLLQDYVDGGLYAHPIEPDGHDLGSGKLLLKKGNKEEGEEYDDDELAKNTDLMNGCRLFVPILFNQEPSAIETRVPHKKARVRTFGYAPPVSPAPLAHYFGNL</sequence>
<dbReference type="AlphaFoldDB" id="A0AAD8W244"/>
<evidence type="ECO:0000259" key="1">
    <source>
        <dbReference type="SMART" id="SM00256"/>
    </source>
</evidence>
<dbReference type="PANTHER" id="PTHR31672:SF13">
    <property type="entry name" value="F-BOX PROTEIN CPR30-LIKE"/>
    <property type="match status" value="1"/>
</dbReference>
<dbReference type="InterPro" id="IPR017451">
    <property type="entry name" value="F-box-assoc_interact_dom"/>
</dbReference>
<reference evidence="2" key="1">
    <citation type="submission" date="2023-07" db="EMBL/GenBank/DDBJ databases">
        <title>A chromosome-level genome assembly of Lolium multiflorum.</title>
        <authorList>
            <person name="Chen Y."/>
            <person name="Copetti D."/>
            <person name="Kolliker R."/>
            <person name="Studer B."/>
        </authorList>
    </citation>
    <scope>NUCLEOTIDE SEQUENCE</scope>
    <source>
        <strain evidence="2">02402/16</strain>
        <tissue evidence="2">Leaf</tissue>
    </source>
</reference>
<keyword evidence="3" id="KW-1185">Reference proteome</keyword>
<evidence type="ECO:0000313" key="2">
    <source>
        <dbReference type="EMBL" id="KAK1632505.1"/>
    </source>
</evidence>
<dbReference type="NCBIfam" id="TIGR01640">
    <property type="entry name" value="F_box_assoc_1"/>
    <property type="match status" value="1"/>
</dbReference>
<accession>A0AAD8W244</accession>
<dbReference type="SUPFAM" id="SSF81383">
    <property type="entry name" value="F-box domain"/>
    <property type="match status" value="1"/>
</dbReference>
<dbReference type="InterPro" id="IPR013187">
    <property type="entry name" value="F-box-assoc_dom_typ3"/>
</dbReference>
<name>A0AAD8W244_LOLMU</name>
<dbReference type="Proteomes" id="UP001231189">
    <property type="component" value="Unassembled WGS sequence"/>
</dbReference>
<organism evidence="2 3">
    <name type="scientific">Lolium multiflorum</name>
    <name type="common">Italian ryegrass</name>
    <name type="synonym">Lolium perenne subsp. multiflorum</name>
    <dbReference type="NCBI Taxonomy" id="4521"/>
    <lineage>
        <taxon>Eukaryota</taxon>
        <taxon>Viridiplantae</taxon>
        <taxon>Streptophyta</taxon>
        <taxon>Embryophyta</taxon>
        <taxon>Tracheophyta</taxon>
        <taxon>Spermatophyta</taxon>
        <taxon>Magnoliopsida</taxon>
        <taxon>Liliopsida</taxon>
        <taxon>Poales</taxon>
        <taxon>Poaceae</taxon>
        <taxon>BOP clade</taxon>
        <taxon>Pooideae</taxon>
        <taxon>Poodae</taxon>
        <taxon>Poeae</taxon>
        <taxon>Poeae Chloroplast Group 2 (Poeae type)</taxon>
        <taxon>Loliodinae</taxon>
        <taxon>Loliinae</taxon>
        <taxon>Lolium</taxon>
    </lineage>
</organism>
<feature type="domain" description="F-box" evidence="1">
    <location>
        <begin position="10"/>
        <end position="49"/>
    </location>
</feature>
<dbReference type="Pfam" id="PF00646">
    <property type="entry name" value="F-box"/>
    <property type="match status" value="1"/>
</dbReference>
<dbReference type="PANTHER" id="PTHR31672">
    <property type="entry name" value="BNACNNG10540D PROTEIN"/>
    <property type="match status" value="1"/>
</dbReference>
<comment type="caution">
    <text evidence="2">The sequence shown here is derived from an EMBL/GenBank/DDBJ whole genome shotgun (WGS) entry which is preliminary data.</text>
</comment>
<dbReference type="InterPro" id="IPR036047">
    <property type="entry name" value="F-box-like_dom_sf"/>
</dbReference>
<gene>
    <name evidence="2" type="ORF">QYE76_006820</name>
</gene>
<dbReference type="SMART" id="SM00256">
    <property type="entry name" value="FBOX"/>
    <property type="match status" value="1"/>
</dbReference>